<keyword evidence="9" id="KW-1185">Reference proteome</keyword>
<dbReference type="Proteomes" id="UP000183760">
    <property type="component" value="Unassembled WGS sequence"/>
</dbReference>
<feature type="transmembrane region" description="Helical" evidence="6">
    <location>
        <begin position="122"/>
        <end position="144"/>
    </location>
</feature>
<evidence type="ECO:0000256" key="2">
    <source>
        <dbReference type="ARBA" id="ARBA00022448"/>
    </source>
</evidence>
<feature type="transmembrane region" description="Helical" evidence="6">
    <location>
        <begin position="276"/>
        <end position="297"/>
    </location>
</feature>
<dbReference type="Pfam" id="PF03169">
    <property type="entry name" value="OPT"/>
    <property type="match status" value="1"/>
</dbReference>
<feature type="transmembrane region" description="Helical" evidence="6">
    <location>
        <begin position="467"/>
        <end position="489"/>
    </location>
</feature>
<feature type="transmembrane region" description="Helical" evidence="6">
    <location>
        <begin position="560"/>
        <end position="586"/>
    </location>
</feature>
<feature type="transmembrane region" description="Helical" evidence="6">
    <location>
        <begin position="212"/>
        <end position="230"/>
    </location>
</feature>
<reference evidence="7 10" key="2">
    <citation type="submission" date="2019-07" db="EMBL/GenBank/DDBJ databases">
        <title>Whole genome shotgun sequence of Myxococcus fulvus NBRC 100333.</title>
        <authorList>
            <person name="Hosoyama A."/>
            <person name="Uohara A."/>
            <person name="Ohji S."/>
            <person name="Ichikawa N."/>
        </authorList>
    </citation>
    <scope>NUCLEOTIDE SEQUENCE [LARGE SCALE GENOMIC DNA]</scope>
    <source>
        <strain evidence="7 10">NBRC 100333</strain>
    </source>
</reference>
<feature type="transmembrane region" description="Helical" evidence="6">
    <location>
        <begin position="82"/>
        <end position="101"/>
    </location>
</feature>
<dbReference type="RefSeq" id="WP_074959317.1">
    <property type="nucleotide sequence ID" value="NZ_BJXR01000075.1"/>
</dbReference>
<sequence length="623" mass="63911">MALSPPQASPEATAPSLAPSAASLTLLSIPGDSPEATDSYWLEHVYQGDRLPQLTLRSVLLGAAIGLVTCATNLYVGLKTGIVFGVAITAVLLAQGAHGLFRRLVPGVAGAPLSPLETCNAQAVASAAGYATGGALVSVQGAWLIVTGHHPSGPMLLAWTFFLSALGVLFAVPFKRRLVDHEQLPFASGTVAATTIRAMHATDSEASSRLRLLGGGGLFSGLVTLARDAWEKLPVSVPFPGTWRGLTLERLGFGLELSLLPIGAGVLLGPRITASMLLGAVLIHGVVAPRVFSAGVVDAKEGNYLEWSLWPGTAALVVGSLLHFLLQGRVVGRALRGVFSRAPRRPHPVDALQVPRSWLLTGLVVLTPASVAVAYVGFGVPVAHGALAVAMSFVLCLISCRVTGETDSTPVGALGQVTQVTYGVLLPNQVQANLATAGITVNTASSSADLLTDLKTGHLLGANPRRLFLAQLIGSGIGALAVVPLFFLLVPNPEALGGERFPAPGVFSTAGVARILASGLDSLPPMTRAAVGGASLLAALLVLAERLLPARWGRWIPSPLGMGLACLLPASYALGFFLGGVISGVVSYVKSTTAEGRVVTLAAGCIAGEGLVGVAIVLSQSLW</sequence>
<dbReference type="GO" id="GO:0035673">
    <property type="term" value="F:oligopeptide transmembrane transporter activity"/>
    <property type="evidence" value="ECO:0007669"/>
    <property type="project" value="InterPro"/>
</dbReference>
<dbReference type="Proteomes" id="UP000321514">
    <property type="component" value="Unassembled WGS sequence"/>
</dbReference>
<keyword evidence="3 6" id="KW-0812">Transmembrane</keyword>
<dbReference type="GO" id="GO:0016020">
    <property type="term" value="C:membrane"/>
    <property type="evidence" value="ECO:0007669"/>
    <property type="project" value="UniProtKB-SubCell"/>
</dbReference>
<organism evidence="7 10">
    <name type="scientific">Myxococcus fulvus</name>
    <dbReference type="NCBI Taxonomy" id="33"/>
    <lineage>
        <taxon>Bacteria</taxon>
        <taxon>Pseudomonadati</taxon>
        <taxon>Myxococcota</taxon>
        <taxon>Myxococcia</taxon>
        <taxon>Myxococcales</taxon>
        <taxon>Cystobacterineae</taxon>
        <taxon>Myxococcaceae</taxon>
        <taxon>Myxococcus</taxon>
    </lineage>
</organism>
<keyword evidence="4 6" id="KW-1133">Transmembrane helix</keyword>
<name>A0A511TG69_MYXFU</name>
<dbReference type="STRING" id="1334629.MFUL124B02_19225"/>
<dbReference type="PANTHER" id="PTHR31645:SF0">
    <property type="entry name" value="OLIGOPEPTIDE TRANSPORTER YGL114W-RELATED"/>
    <property type="match status" value="1"/>
</dbReference>
<gene>
    <name evidence="7" type="ORF">MFU01_81970</name>
    <name evidence="8" type="ORF">SAMN05443572_11842</name>
</gene>
<comment type="subcellular location">
    <subcellularLocation>
        <location evidence="1">Membrane</location>
        <topology evidence="1">Multi-pass membrane protein</topology>
    </subcellularLocation>
</comment>
<feature type="transmembrane region" description="Helical" evidence="6">
    <location>
        <begin position="598"/>
        <end position="618"/>
    </location>
</feature>
<dbReference type="AlphaFoldDB" id="A0A511TG69"/>
<feature type="transmembrane region" description="Helical" evidence="6">
    <location>
        <begin position="156"/>
        <end position="174"/>
    </location>
</feature>
<evidence type="ECO:0000256" key="1">
    <source>
        <dbReference type="ARBA" id="ARBA00004141"/>
    </source>
</evidence>
<dbReference type="EMBL" id="BJXR01000075">
    <property type="protein sequence ID" value="GEN13160.1"/>
    <property type="molecule type" value="Genomic_DNA"/>
</dbReference>
<accession>A0A511TG69</accession>
<feature type="transmembrane region" description="Helical" evidence="6">
    <location>
        <begin position="250"/>
        <end position="269"/>
    </location>
</feature>
<dbReference type="PANTHER" id="PTHR31645">
    <property type="entry name" value="OLIGOPEPTIDE TRANSPORTER YGL114W-RELATED"/>
    <property type="match status" value="1"/>
</dbReference>
<protein>
    <submittedName>
        <fullName evidence="7 8">Peptide transporter</fullName>
    </submittedName>
</protein>
<evidence type="ECO:0000313" key="9">
    <source>
        <dbReference type="Proteomes" id="UP000183760"/>
    </source>
</evidence>
<evidence type="ECO:0000313" key="7">
    <source>
        <dbReference type="EMBL" id="GEN13160.1"/>
    </source>
</evidence>
<evidence type="ECO:0000313" key="8">
    <source>
        <dbReference type="EMBL" id="SEU42067.1"/>
    </source>
</evidence>
<feature type="transmembrane region" description="Helical" evidence="6">
    <location>
        <begin position="54"/>
        <end position="76"/>
    </location>
</feature>
<feature type="transmembrane region" description="Helical" evidence="6">
    <location>
        <begin position="309"/>
        <end position="326"/>
    </location>
</feature>
<proteinExistence type="predicted"/>
<dbReference type="EMBL" id="FOIB01000018">
    <property type="protein sequence ID" value="SEU42067.1"/>
    <property type="molecule type" value="Genomic_DNA"/>
</dbReference>
<evidence type="ECO:0000256" key="6">
    <source>
        <dbReference type="SAM" id="Phobius"/>
    </source>
</evidence>
<feature type="transmembrane region" description="Helical" evidence="6">
    <location>
        <begin position="358"/>
        <end position="376"/>
    </location>
</feature>
<comment type="caution">
    <text evidence="7">The sequence shown here is derived from an EMBL/GenBank/DDBJ whole genome shotgun (WGS) entry which is preliminary data.</text>
</comment>
<reference evidence="8 9" key="1">
    <citation type="submission" date="2016-10" db="EMBL/GenBank/DDBJ databases">
        <authorList>
            <person name="Varghese N."/>
            <person name="Submissions S."/>
        </authorList>
    </citation>
    <scope>NUCLEOTIDE SEQUENCE [LARGE SCALE GENOMIC DNA]</scope>
    <source>
        <strain evidence="8 9">DSM 16525</strain>
    </source>
</reference>
<evidence type="ECO:0000313" key="10">
    <source>
        <dbReference type="Proteomes" id="UP000321514"/>
    </source>
</evidence>
<feature type="transmembrane region" description="Helical" evidence="6">
    <location>
        <begin position="529"/>
        <end position="548"/>
    </location>
</feature>
<dbReference type="InterPro" id="IPR004813">
    <property type="entry name" value="OPT"/>
</dbReference>
<feature type="transmembrane region" description="Helical" evidence="6">
    <location>
        <begin position="382"/>
        <end position="400"/>
    </location>
</feature>
<evidence type="ECO:0000256" key="3">
    <source>
        <dbReference type="ARBA" id="ARBA00022692"/>
    </source>
</evidence>
<dbReference type="InterPro" id="IPR045035">
    <property type="entry name" value="YSL-like"/>
</dbReference>
<keyword evidence="2" id="KW-0813">Transport</keyword>
<dbReference type="OrthoDB" id="9809340at2"/>
<evidence type="ECO:0000256" key="5">
    <source>
        <dbReference type="ARBA" id="ARBA00023136"/>
    </source>
</evidence>
<keyword evidence="5 6" id="KW-0472">Membrane</keyword>
<evidence type="ECO:0000256" key="4">
    <source>
        <dbReference type="ARBA" id="ARBA00022989"/>
    </source>
</evidence>